<dbReference type="InterPro" id="IPR001633">
    <property type="entry name" value="EAL_dom"/>
</dbReference>
<evidence type="ECO:0000313" key="4">
    <source>
        <dbReference type="Proteomes" id="UP000216752"/>
    </source>
</evidence>
<dbReference type="Pfam" id="PF00563">
    <property type="entry name" value="EAL"/>
    <property type="match status" value="1"/>
</dbReference>
<reference evidence="3" key="1">
    <citation type="submission" date="2024-05" db="EMBL/GenBank/DDBJ databases">
        <title>Isolation and characterization of Sporomusa carbonis sp. nov., a carboxydotrophic hydrogenogen in the genus of Sporomusa isolated from a charcoal burning pile.</title>
        <authorList>
            <person name="Boeer T."/>
            <person name="Rosenbaum F."/>
            <person name="Eysell L."/>
            <person name="Mueller V."/>
            <person name="Daniel R."/>
            <person name="Poehlein A."/>
        </authorList>
    </citation>
    <scope>NUCLEOTIDE SEQUENCE [LARGE SCALE GENOMIC DNA]</scope>
    <source>
        <strain evidence="3">DSM 10669</strain>
    </source>
</reference>
<dbReference type="InterPro" id="IPR035919">
    <property type="entry name" value="EAL_sf"/>
</dbReference>
<dbReference type="SMART" id="SM00267">
    <property type="entry name" value="GGDEF"/>
    <property type="match status" value="1"/>
</dbReference>
<gene>
    <name evidence="3" type="ORF">SPSIL_034190</name>
</gene>
<protein>
    <submittedName>
        <fullName evidence="3">Uncharacterized protein</fullName>
    </submittedName>
</protein>
<dbReference type="SUPFAM" id="SSF54631">
    <property type="entry name" value="CBS-domain pair"/>
    <property type="match status" value="1"/>
</dbReference>
<accession>A0ABZ3IND6</accession>
<proteinExistence type="predicted"/>
<dbReference type="CDD" id="cd01948">
    <property type="entry name" value="EAL"/>
    <property type="match status" value="1"/>
</dbReference>
<dbReference type="SMART" id="SM00052">
    <property type="entry name" value="EAL"/>
    <property type="match status" value="1"/>
</dbReference>
<sequence length="607" mass="69137">MTTFASYRTKVLHLYKTTNKQTSEMKSFMELKNILEQSDIRIVFQPVVSLTNAEIIGYEALSRGPKDSMLERPDALFSTAAKYDLVWELEYLCRRATLEKAKDLAPSKMVFINVDPKIINDPRFQKGQTQDMLCQFQANTGNIIFEITEKTAIDDYKGFCCILDNYTSQGYKIAIDDTGSGYSGLRTLAEIRPNFIKVDMELVRDIDKDNLKQAMLKALYDFSVSTNSKIIAEGIETQDELATLISIGIPYGQGFFLQKPLPEFSEIPGSIKQIILELNKRKKRELYHTSMTLPVGEIAQQEQAFPSSTVGNVALDYFSQHPACQGITIVDNERPVGLLMKNKFLANLATQYGIALYMNRSIRSHMDKNPLIVAYDTPIEVVSKSALARKDDDIYDYIIITNQDKYFGTVTIKKILEKTTQLELNRAKHANPLTGLPGNLIIEGELDKLLKENSGNYAVLYFDLDNFKAYNDVYGFERGDKVICFTAEVIQQDLHSYYNRESFLGHIGGDDFIAITRGNDVTKLCERIISDFNHRIVDYYNHEDCNRGYICTKNRHGIHEDFPIMSLSIAVVTDKQRNYTTILEIAETASQLKKQCKLNWQSCYCIK</sequence>
<dbReference type="Gene3D" id="3.30.70.270">
    <property type="match status" value="1"/>
</dbReference>
<dbReference type="InterPro" id="IPR043128">
    <property type="entry name" value="Rev_trsase/Diguanyl_cyclase"/>
</dbReference>
<dbReference type="PANTHER" id="PTHR33121:SF76">
    <property type="entry name" value="SIGNALING PROTEIN"/>
    <property type="match status" value="1"/>
</dbReference>
<dbReference type="InterPro" id="IPR050706">
    <property type="entry name" value="Cyclic-di-GMP_PDE-like"/>
</dbReference>
<dbReference type="InterPro" id="IPR029787">
    <property type="entry name" value="Nucleotide_cyclase"/>
</dbReference>
<name>A0ABZ3IND6_9FIRM</name>
<evidence type="ECO:0000259" key="2">
    <source>
        <dbReference type="PROSITE" id="PS50887"/>
    </source>
</evidence>
<dbReference type="RefSeq" id="WP_211289795.1">
    <property type="nucleotide sequence ID" value="NZ_CP155573.1"/>
</dbReference>
<evidence type="ECO:0000313" key="3">
    <source>
        <dbReference type="EMBL" id="XFO67225.1"/>
    </source>
</evidence>
<dbReference type="SUPFAM" id="SSF141868">
    <property type="entry name" value="EAL domain-like"/>
    <property type="match status" value="1"/>
</dbReference>
<keyword evidence="4" id="KW-1185">Reference proteome</keyword>
<dbReference type="PROSITE" id="PS50887">
    <property type="entry name" value="GGDEF"/>
    <property type="match status" value="1"/>
</dbReference>
<dbReference type="Pfam" id="PF00990">
    <property type="entry name" value="GGDEF"/>
    <property type="match status" value="1"/>
</dbReference>
<dbReference type="Proteomes" id="UP000216752">
    <property type="component" value="Chromosome"/>
</dbReference>
<dbReference type="CDD" id="cd01949">
    <property type="entry name" value="GGDEF"/>
    <property type="match status" value="1"/>
</dbReference>
<dbReference type="SUPFAM" id="SSF55073">
    <property type="entry name" value="Nucleotide cyclase"/>
    <property type="match status" value="1"/>
</dbReference>
<dbReference type="PROSITE" id="PS50883">
    <property type="entry name" value="EAL"/>
    <property type="match status" value="1"/>
</dbReference>
<feature type="domain" description="EAL" evidence="1">
    <location>
        <begin position="24"/>
        <end position="274"/>
    </location>
</feature>
<dbReference type="PANTHER" id="PTHR33121">
    <property type="entry name" value="CYCLIC DI-GMP PHOSPHODIESTERASE PDEF"/>
    <property type="match status" value="1"/>
</dbReference>
<dbReference type="InterPro" id="IPR000160">
    <property type="entry name" value="GGDEF_dom"/>
</dbReference>
<dbReference type="EMBL" id="CP155573">
    <property type="protein sequence ID" value="XFO67225.1"/>
    <property type="molecule type" value="Genomic_DNA"/>
</dbReference>
<dbReference type="InterPro" id="IPR046342">
    <property type="entry name" value="CBS_dom_sf"/>
</dbReference>
<dbReference type="NCBIfam" id="TIGR00254">
    <property type="entry name" value="GGDEF"/>
    <property type="match status" value="1"/>
</dbReference>
<dbReference type="Gene3D" id="3.20.20.450">
    <property type="entry name" value="EAL domain"/>
    <property type="match status" value="1"/>
</dbReference>
<evidence type="ECO:0000259" key="1">
    <source>
        <dbReference type="PROSITE" id="PS50883"/>
    </source>
</evidence>
<organism evidence="3 4">
    <name type="scientific">Sporomusa silvacetica DSM 10669</name>
    <dbReference type="NCBI Taxonomy" id="1123289"/>
    <lineage>
        <taxon>Bacteria</taxon>
        <taxon>Bacillati</taxon>
        <taxon>Bacillota</taxon>
        <taxon>Negativicutes</taxon>
        <taxon>Selenomonadales</taxon>
        <taxon>Sporomusaceae</taxon>
        <taxon>Sporomusa</taxon>
    </lineage>
</organism>
<feature type="domain" description="GGDEF" evidence="2">
    <location>
        <begin position="455"/>
        <end position="606"/>
    </location>
</feature>